<dbReference type="Gene3D" id="3.40.630.30">
    <property type="match status" value="1"/>
</dbReference>
<dbReference type="SUPFAM" id="SSF55729">
    <property type="entry name" value="Acyl-CoA N-acyltransferases (Nat)"/>
    <property type="match status" value="1"/>
</dbReference>
<dbReference type="InterPro" id="IPR038740">
    <property type="entry name" value="BioF2-like_GNAT_dom"/>
</dbReference>
<sequence length="358" mass="41703">MNILLTNTFSTAKITDANGIKEKDTWNHYIKESTEFDFYHTHDYHLMDHGGDPFIFVYQEGSRFLSLPFIKRKIEQTPYFDCTSVYGYTGALTNIDRTNFVDDGFIDRFSDALKKFLLKENIICCFSVLHPLFDQKAIFKSIKDGQLLDVGQTVAINLQTSLEEQRSKYRRPIRMKVSQLRRKGYEVHRADSELQLREFITIYRENMIKVGASEKYFFEDEYFERFMHATDYQTELLLACYENKIVAGAMVVLTNDIMQLHLAGTRSEFFSESPMKLIFDEATLLGRARDARLLHLGSGVGGKADSLFHFKIGFSDNLFDFTTWQFIANETIYNELVQNKIERGLTPNPLYFPLYRSC</sequence>
<evidence type="ECO:0000259" key="1">
    <source>
        <dbReference type="Pfam" id="PF13480"/>
    </source>
</evidence>
<proteinExistence type="predicted"/>
<protein>
    <submittedName>
        <fullName evidence="2">GNAT family N-acetyltransferase</fullName>
        <ecNumber evidence="2">2.3.1.-</ecNumber>
    </submittedName>
</protein>
<accession>A0ABV6HGU7</accession>
<keyword evidence="2" id="KW-0808">Transferase</keyword>
<comment type="caution">
    <text evidence="2">The sequence shown here is derived from an EMBL/GenBank/DDBJ whole genome shotgun (WGS) entry which is preliminary data.</text>
</comment>
<reference evidence="2 3" key="1">
    <citation type="submission" date="2024-09" db="EMBL/GenBank/DDBJ databases">
        <authorList>
            <person name="Sun Q."/>
            <person name="Mori K."/>
        </authorList>
    </citation>
    <scope>NUCLEOTIDE SEQUENCE [LARGE SCALE GENOMIC DNA]</scope>
    <source>
        <strain evidence="2 3">CCM 7765</strain>
    </source>
</reference>
<evidence type="ECO:0000313" key="2">
    <source>
        <dbReference type="EMBL" id="MFC0318122.1"/>
    </source>
</evidence>
<name>A0ABV6HGU7_9SPHI</name>
<dbReference type="InterPro" id="IPR016181">
    <property type="entry name" value="Acyl_CoA_acyltransferase"/>
</dbReference>
<feature type="domain" description="BioF2-like acetyltransferase" evidence="1">
    <location>
        <begin position="167"/>
        <end position="299"/>
    </location>
</feature>
<evidence type="ECO:0000313" key="3">
    <source>
        <dbReference type="Proteomes" id="UP001589774"/>
    </source>
</evidence>
<dbReference type="Pfam" id="PF13480">
    <property type="entry name" value="Acetyltransf_6"/>
    <property type="match status" value="1"/>
</dbReference>
<keyword evidence="2" id="KW-0012">Acyltransferase</keyword>
<dbReference type="GO" id="GO:0016746">
    <property type="term" value="F:acyltransferase activity"/>
    <property type="evidence" value="ECO:0007669"/>
    <property type="project" value="UniProtKB-KW"/>
</dbReference>
<dbReference type="Proteomes" id="UP001589774">
    <property type="component" value="Unassembled WGS sequence"/>
</dbReference>
<organism evidence="2 3">
    <name type="scientific">Olivibacter oleidegradans</name>
    <dbReference type="NCBI Taxonomy" id="760123"/>
    <lineage>
        <taxon>Bacteria</taxon>
        <taxon>Pseudomonadati</taxon>
        <taxon>Bacteroidota</taxon>
        <taxon>Sphingobacteriia</taxon>
        <taxon>Sphingobacteriales</taxon>
        <taxon>Sphingobacteriaceae</taxon>
        <taxon>Olivibacter</taxon>
    </lineage>
</organism>
<keyword evidence="3" id="KW-1185">Reference proteome</keyword>
<dbReference type="EMBL" id="JBHLWO010000001">
    <property type="protein sequence ID" value="MFC0318122.1"/>
    <property type="molecule type" value="Genomic_DNA"/>
</dbReference>
<gene>
    <name evidence="2" type="ORF">ACFFI0_07365</name>
</gene>
<dbReference type="EC" id="2.3.1.-" evidence="2"/>
<dbReference type="RefSeq" id="WP_130856210.1">
    <property type="nucleotide sequence ID" value="NZ_JBHLWO010000001.1"/>
</dbReference>